<keyword evidence="3" id="KW-1185">Reference proteome</keyword>
<comment type="caution">
    <text evidence="2">The sequence shown here is derived from an EMBL/GenBank/DDBJ whole genome shotgun (WGS) entry which is preliminary data.</text>
</comment>
<feature type="domain" description="RNase H type-1" evidence="1">
    <location>
        <begin position="1"/>
        <end position="51"/>
    </location>
</feature>
<name>A0AAV9MD82_9SOLN</name>
<proteinExistence type="predicted"/>
<gene>
    <name evidence="2" type="ORF">R3W88_009276</name>
</gene>
<reference evidence="2 3" key="1">
    <citation type="submission" date="2023-10" db="EMBL/GenBank/DDBJ databases">
        <title>Genome-Wide Identification Analysis in wild type Solanum Pinnatisectum Reveals Some Genes Defensing Phytophthora Infestans.</title>
        <authorList>
            <person name="Sun C."/>
        </authorList>
    </citation>
    <scope>NUCLEOTIDE SEQUENCE [LARGE SCALE GENOMIC DNA]</scope>
    <source>
        <strain evidence="2">LQN</strain>
        <tissue evidence="2">Leaf</tissue>
    </source>
</reference>
<evidence type="ECO:0000313" key="3">
    <source>
        <dbReference type="Proteomes" id="UP001311915"/>
    </source>
</evidence>
<dbReference type="AlphaFoldDB" id="A0AAV9MD82"/>
<dbReference type="GO" id="GO:0003676">
    <property type="term" value="F:nucleic acid binding"/>
    <property type="evidence" value="ECO:0007669"/>
    <property type="project" value="InterPro"/>
</dbReference>
<protein>
    <recommendedName>
        <fullName evidence="1">RNase H type-1 domain-containing protein</fullName>
    </recommendedName>
</protein>
<sequence length="131" mass="15202">MVVDMVRNGQASNLKIKGVVEDILQVVAKMNYEVNHCHREANQVADTLAKHVVIYNEAHMYHEWRDIPKLTVGSYQLDKMQMPSIRIGYDKPNFFVSWGLFCWLPKDLFVRGLAHMHSSDRINNSQLNECN</sequence>
<dbReference type="Proteomes" id="UP001311915">
    <property type="component" value="Unassembled WGS sequence"/>
</dbReference>
<accession>A0AAV9MD82</accession>
<dbReference type="GO" id="GO:0004523">
    <property type="term" value="F:RNA-DNA hybrid ribonuclease activity"/>
    <property type="evidence" value="ECO:0007669"/>
    <property type="project" value="InterPro"/>
</dbReference>
<organism evidence="2 3">
    <name type="scientific">Solanum pinnatisectum</name>
    <name type="common">tansyleaf nightshade</name>
    <dbReference type="NCBI Taxonomy" id="50273"/>
    <lineage>
        <taxon>Eukaryota</taxon>
        <taxon>Viridiplantae</taxon>
        <taxon>Streptophyta</taxon>
        <taxon>Embryophyta</taxon>
        <taxon>Tracheophyta</taxon>
        <taxon>Spermatophyta</taxon>
        <taxon>Magnoliopsida</taxon>
        <taxon>eudicotyledons</taxon>
        <taxon>Gunneridae</taxon>
        <taxon>Pentapetalae</taxon>
        <taxon>asterids</taxon>
        <taxon>lamiids</taxon>
        <taxon>Solanales</taxon>
        <taxon>Solanaceae</taxon>
        <taxon>Solanoideae</taxon>
        <taxon>Solaneae</taxon>
        <taxon>Solanum</taxon>
    </lineage>
</organism>
<dbReference type="InterPro" id="IPR002156">
    <property type="entry name" value="RNaseH_domain"/>
</dbReference>
<evidence type="ECO:0000313" key="2">
    <source>
        <dbReference type="EMBL" id="KAK4735015.1"/>
    </source>
</evidence>
<evidence type="ECO:0000259" key="1">
    <source>
        <dbReference type="Pfam" id="PF13456"/>
    </source>
</evidence>
<dbReference type="Pfam" id="PF13456">
    <property type="entry name" value="RVT_3"/>
    <property type="match status" value="1"/>
</dbReference>
<dbReference type="EMBL" id="JAWPEI010000002">
    <property type="protein sequence ID" value="KAK4735015.1"/>
    <property type="molecule type" value="Genomic_DNA"/>
</dbReference>